<dbReference type="GO" id="GO:0015421">
    <property type="term" value="F:ABC-type oligopeptide transporter activity"/>
    <property type="evidence" value="ECO:0007669"/>
    <property type="project" value="TreeGrafter"/>
</dbReference>
<evidence type="ECO:0000256" key="4">
    <source>
        <dbReference type="ARBA" id="ARBA00022840"/>
    </source>
</evidence>
<evidence type="ECO:0000313" key="12">
    <source>
        <dbReference type="Proteomes" id="UP000419144"/>
    </source>
</evidence>
<evidence type="ECO:0000256" key="8">
    <source>
        <dbReference type="SAM" id="SignalP"/>
    </source>
</evidence>
<dbReference type="PROSITE" id="PS00211">
    <property type="entry name" value="ABC_TRANSPORTER_1"/>
    <property type="match status" value="1"/>
</dbReference>
<dbReference type="PANTHER" id="PTHR43394">
    <property type="entry name" value="ATP-DEPENDENT PERMEASE MDL1, MITOCHONDRIAL"/>
    <property type="match status" value="1"/>
</dbReference>
<dbReference type="InterPro" id="IPR003439">
    <property type="entry name" value="ABC_transporter-like_ATP-bd"/>
</dbReference>
<evidence type="ECO:0000256" key="3">
    <source>
        <dbReference type="ARBA" id="ARBA00022741"/>
    </source>
</evidence>
<dbReference type="Pfam" id="PF00005">
    <property type="entry name" value="ABC_tran"/>
    <property type="match status" value="1"/>
</dbReference>
<organism evidence="11 12">
    <name type="scientific">Leishmania tarentolae</name>
    <name type="common">Sauroleishmania tarentolae</name>
    <dbReference type="NCBI Taxonomy" id="5689"/>
    <lineage>
        <taxon>Eukaryota</taxon>
        <taxon>Discoba</taxon>
        <taxon>Euglenozoa</taxon>
        <taxon>Kinetoplastea</taxon>
        <taxon>Metakinetoplastina</taxon>
        <taxon>Trypanosomatida</taxon>
        <taxon>Trypanosomatidae</taxon>
        <taxon>Leishmaniinae</taxon>
        <taxon>Leishmania</taxon>
        <taxon>lizard Leishmania</taxon>
    </lineage>
</organism>
<feature type="transmembrane region" description="Helical" evidence="7">
    <location>
        <begin position="460"/>
        <end position="479"/>
    </location>
</feature>
<dbReference type="SUPFAM" id="SSF52540">
    <property type="entry name" value="P-loop containing nucleoside triphosphate hydrolases"/>
    <property type="match status" value="1"/>
</dbReference>
<proteinExistence type="predicted"/>
<dbReference type="FunFam" id="1.20.1560.10:FF:000355">
    <property type="entry name" value="Putative ATP-binding cassette protein subfamily B,member 1"/>
    <property type="match status" value="1"/>
</dbReference>
<evidence type="ECO:0000256" key="5">
    <source>
        <dbReference type="ARBA" id="ARBA00022989"/>
    </source>
</evidence>
<dbReference type="CDD" id="cd18573">
    <property type="entry name" value="ABC_6TM_ABCB10_like"/>
    <property type="match status" value="1"/>
</dbReference>
<keyword evidence="12" id="KW-1185">Reference proteome</keyword>
<dbReference type="FunFam" id="3.40.50.300:FF:001797">
    <property type="entry name" value="ABC transporter, putative"/>
    <property type="match status" value="1"/>
</dbReference>
<dbReference type="OrthoDB" id="6500128at2759"/>
<reference evidence="11" key="1">
    <citation type="submission" date="2019-11" db="EMBL/GenBank/DDBJ databases">
        <title>Leishmania tarentolae CDS.</title>
        <authorList>
            <person name="Goto Y."/>
            <person name="Yamagishi J."/>
        </authorList>
    </citation>
    <scope>NUCLEOTIDE SEQUENCE [LARGE SCALE GENOMIC DNA]</scope>
    <source>
        <strain evidence="11">Parrot Tar II</strain>
    </source>
</reference>
<feature type="domain" description="ABC transporter" evidence="9">
    <location>
        <begin position="525"/>
        <end position="777"/>
    </location>
</feature>
<sequence length="792" mass="87105">MSSLLFVAHCCHLFILSTLRTGEGIHLVHHLIPPPLGFHSASAPFKLPQPPKEHRSISLWFCVHLSTRISISQLPAFFFLHRHTRGDNLSGAFLISSPSASPFCFFYILHLRQIFSAPLSFFVTLLCDTSAMRSSSRLIWQPLSRTSLTSVRRLASDIRLRTDYGNATPAQRPTASKNLIYVTEPETRKGSFARYVRSARDQAPYIAGAVLGVCIYSAATLAIPAGFGALIDQASRGQMPLGTSMQLLGWFSLCATGNYLRLYCIGYAGENIIAKLRRSLYSGIMRQPTAFFDSTENRTGALVQRLSMDCNVVGSSLTEAVTNGSKNLLQTIGSIAVMLYYSPLLTSVIVCMIPPVAIFAGSYGRYIRKLQHNMQDALADMGTIAEERLSNIRTVKSFGTETQEESWYGKNIQRVFDLSMRMVRWNSVYVASLQTVGYGAMYCIMWAGSMLVTSGHLTPGVLFSFMLYTVYCGIGLMGLTNLATEINKGYGASLRLFDILDKAEKVRQAHTAGKQLTPITCDWRVTFKDVSFAYPTRPEAPIYRNMNLTIEPSRCTCVVGSSGSGKSSLAMLLLKLYEPTAGSVQLGEHDLRDISSQWLHERIGYVGQEPVLFGGSIAQNIAYGARGRNWDDPIDRWLYASIVEAARKANAHDFISALPDGYDTFVGESGRSLSGGQKQRIAIARALMRNPHIAILDEATSALDSESEVVVHDAISRLIEEAKDSKRQHTVLMFAHKLSMIRKADHIIVLDKGQVAAEGTFAEVSTNKLFCDLVGLVATPQVSAGQVARADG</sequence>
<evidence type="ECO:0000259" key="10">
    <source>
        <dbReference type="PROSITE" id="PS50929"/>
    </source>
</evidence>
<protein>
    <submittedName>
        <fullName evidence="11">Abc transporter, putative</fullName>
    </submittedName>
</protein>
<dbReference type="Pfam" id="PF00664">
    <property type="entry name" value="ABC_membrane"/>
    <property type="match status" value="1"/>
</dbReference>
<dbReference type="PANTHER" id="PTHR43394:SF1">
    <property type="entry name" value="ATP-BINDING CASSETTE SUB-FAMILY B MEMBER 10, MITOCHONDRIAL"/>
    <property type="match status" value="1"/>
</dbReference>
<dbReference type="GO" id="GO:0005743">
    <property type="term" value="C:mitochondrial inner membrane"/>
    <property type="evidence" value="ECO:0007669"/>
    <property type="project" value="TreeGrafter"/>
</dbReference>
<dbReference type="GO" id="GO:0005524">
    <property type="term" value="F:ATP binding"/>
    <property type="evidence" value="ECO:0007669"/>
    <property type="project" value="UniProtKB-KW"/>
</dbReference>
<dbReference type="SMART" id="SM00382">
    <property type="entry name" value="AAA"/>
    <property type="match status" value="1"/>
</dbReference>
<dbReference type="Gene3D" id="1.20.1560.10">
    <property type="entry name" value="ABC transporter type 1, transmembrane domain"/>
    <property type="match status" value="1"/>
</dbReference>
<evidence type="ECO:0000259" key="9">
    <source>
        <dbReference type="PROSITE" id="PS50893"/>
    </source>
</evidence>
<dbReference type="AlphaFoldDB" id="A0A640KHE4"/>
<comment type="caution">
    <text evidence="11">The sequence shown here is derived from an EMBL/GenBank/DDBJ whole genome shotgun (WGS) entry which is preliminary data.</text>
</comment>
<keyword evidence="6 7" id="KW-0472">Membrane</keyword>
<comment type="subcellular location">
    <subcellularLocation>
        <location evidence="1">Membrane</location>
        <topology evidence="1">Multi-pass membrane protein</topology>
    </subcellularLocation>
</comment>
<evidence type="ECO:0000256" key="7">
    <source>
        <dbReference type="SAM" id="Phobius"/>
    </source>
</evidence>
<keyword evidence="4" id="KW-0067">ATP-binding</keyword>
<dbReference type="InterPro" id="IPR011527">
    <property type="entry name" value="ABC1_TM_dom"/>
</dbReference>
<keyword evidence="2 7" id="KW-0812">Transmembrane</keyword>
<name>A0A640KHE4_LEITA</name>
<dbReference type="Proteomes" id="UP000419144">
    <property type="component" value="Unassembled WGS sequence"/>
</dbReference>
<dbReference type="VEuPathDB" id="TriTrypDB:LtaPh_2505600"/>
<feature type="transmembrane region" description="Helical" evidence="7">
    <location>
        <begin position="344"/>
        <end position="364"/>
    </location>
</feature>
<evidence type="ECO:0000256" key="6">
    <source>
        <dbReference type="ARBA" id="ARBA00023136"/>
    </source>
</evidence>
<keyword evidence="3" id="KW-0547">Nucleotide-binding</keyword>
<feature type="chain" id="PRO_5024864136" evidence="8">
    <location>
        <begin position="25"/>
        <end position="792"/>
    </location>
</feature>
<feature type="transmembrane region" description="Helical" evidence="7">
    <location>
        <begin position="428"/>
        <end position="448"/>
    </location>
</feature>
<dbReference type="Gene3D" id="3.40.50.300">
    <property type="entry name" value="P-loop containing nucleotide triphosphate hydrolases"/>
    <property type="match status" value="1"/>
</dbReference>
<feature type="domain" description="ABC transmembrane type-1" evidence="10">
    <location>
        <begin position="207"/>
        <end position="488"/>
    </location>
</feature>
<dbReference type="EMBL" id="BLBS01000034">
    <property type="protein sequence ID" value="GET89140.1"/>
    <property type="molecule type" value="Genomic_DNA"/>
</dbReference>
<keyword evidence="8" id="KW-0732">Signal</keyword>
<dbReference type="InterPro" id="IPR003593">
    <property type="entry name" value="AAA+_ATPase"/>
</dbReference>
<dbReference type="GO" id="GO:0016887">
    <property type="term" value="F:ATP hydrolysis activity"/>
    <property type="evidence" value="ECO:0007669"/>
    <property type="project" value="InterPro"/>
</dbReference>
<dbReference type="FunFam" id="1.20.1560.10:FF:000261">
    <property type="entry name" value="ABC transporter, putative"/>
    <property type="match status" value="1"/>
</dbReference>
<dbReference type="InterPro" id="IPR017871">
    <property type="entry name" value="ABC_transporter-like_CS"/>
</dbReference>
<evidence type="ECO:0000313" key="11">
    <source>
        <dbReference type="EMBL" id="GET89140.1"/>
    </source>
</evidence>
<evidence type="ECO:0000256" key="1">
    <source>
        <dbReference type="ARBA" id="ARBA00004141"/>
    </source>
</evidence>
<dbReference type="GO" id="GO:0090374">
    <property type="term" value="P:oligopeptide export from mitochondrion"/>
    <property type="evidence" value="ECO:0007669"/>
    <property type="project" value="TreeGrafter"/>
</dbReference>
<dbReference type="SUPFAM" id="SSF90123">
    <property type="entry name" value="ABC transporter transmembrane region"/>
    <property type="match status" value="1"/>
</dbReference>
<evidence type="ECO:0000256" key="2">
    <source>
        <dbReference type="ARBA" id="ARBA00022692"/>
    </source>
</evidence>
<dbReference type="InterPro" id="IPR039421">
    <property type="entry name" value="Type_1_exporter"/>
</dbReference>
<gene>
    <name evidence="11" type="ORF">LtaPh_2505600</name>
</gene>
<feature type="signal peptide" evidence="8">
    <location>
        <begin position="1"/>
        <end position="24"/>
    </location>
</feature>
<feature type="transmembrane region" description="Helical" evidence="7">
    <location>
        <begin position="205"/>
        <end position="231"/>
    </location>
</feature>
<dbReference type="PROSITE" id="PS50893">
    <property type="entry name" value="ABC_TRANSPORTER_2"/>
    <property type="match status" value="1"/>
</dbReference>
<accession>A0A640KHE4</accession>
<dbReference type="InterPro" id="IPR036640">
    <property type="entry name" value="ABC1_TM_sf"/>
</dbReference>
<keyword evidence="5 7" id="KW-1133">Transmembrane helix</keyword>
<dbReference type="PROSITE" id="PS50929">
    <property type="entry name" value="ABC_TM1F"/>
    <property type="match status" value="1"/>
</dbReference>
<dbReference type="InterPro" id="IPR027417">
    <property type="entry name" value="P-loop_NTPase"/>
</dbReference>